<organism evidence="1 2">
    <name type="scientific">Candidatus Yanofskybacteria bacterium RIFCSPHIGHO2_02_FULL_41_11</name>
    <dbReference type="NCBI Taxonomy" id="1802675"/>
    <lineage>
        <taxon>Bacteria</taxon>
        <taxon>Candidatus Yanofskyibacteriota</taxon>
    </lineage>
</organism>
<accession>A0A1F8FAW6</accession>
<proteinExistence type="predicted"/>
<dbReference type="EMBL" id="MGJP01000036">
    <property type="protein sequence ID" value="OGN09396.1"/>
    <property type="molecule type" value="Genomic_DNA"/>
</dbReference>
<gene>
    <name evidence="1" type="ORF">A3J46_01160</name>
</gene>
<sequence length="124" mass="14172">MLLAVVAVFSLTRDDGSRFGIPQEAKVVVSVEREITGEDDSSLRVFAADFSWKSDDNGNYILTFTCPCHLGQNMRPNASVVVEILNQEVVMVKLLPGAVYNIYERRLDNYEKRTYYFPMKIKEK</sequence>
<name>A0A1F8FAW6_9BACT</name>
<evidence type="ECO:0000313" key="2">
    <source>
        <dbReference type="Proteomes" id="UP000177167"/>
    </source>
</evidence>
<comment type="caution">
    <text evidence="1">The sequence shown here is derived from an EMBL/GenBank/DDBJ whole genome shotgun (WGS) entry which is preliminary data.</text>
</comment>
<dbReference type="AlphaFoldDB" id="A0A1F8FAW6"/>
<reference evidence="1 2" key="1">
    <citation type="journal article" date="2016" name="Nat. Commun.">
        <title>Thousands of microbial genomes shed light on interconnected biogeochemical processes in an aquifer system.</title>
        <authorList>
            <person name="Anantharaman K."/>
            <person name="Brown C.T."/>
            <person name="Hug L.A."/>
            <person name="Sharon I."/>
            <person name="Castelle C.J."/>
            <person name="Probst A.J."/>
            <person name="Thomas B.C."/>
            <person name="Singh A."/>
            <person name="Wilkins M.J."/>
            <person name="Karaoz U."/>
            <person name="Brodie E.L."/>
            <person name="Williams K.H."/>
            <person name="Hubbard S.S."/>
            <person name="Banfield J.F."/>
        </authorList>
    </citation>
    <scope>NUCLEOTIDE SEQUENCE [LARGE SCALE GENOMIC DNA]</scope>
</reference>
<protein>
    <submittedName>
        <fullName evidence="1">Uncharacterized protein</fullName>
    </submittedName>
</protein>
<evidence type="ECO:0000313" key="1">
    <source>
        <dbReference type="EMBL" id="OGN09396.1"/>
    </source>
</evidence>
<dbReference type="Proteomes" id="UP000177167">
    <property type="component" value="Unassembled WGS sequence"/>
</dbReference>